<dbReference type="EMBL" id="BFAD01000009">
    <property type="protein sequence ID" value="GBE86438.1"/>
    <property type="molecule type" value="Genomic_DNA"/>
</dbReference>
<gene>
    <name evidence="2" type="ORF">SCP_0903170</name>
</gene>
<sequence length="181" mass="20502">MSVQTWIPPESDPKTRHGLMDQPQDKGVLGRSEPKPGDNRRQYYRFLLRIATLNEFFSDYCKRKSVCLTWPDGRKLDPFWLGWKEFEKAVGCLVFPQPVTSGESDIAGPGKLPKDDGFCLAIAAHPQVNYLKKSNPTEEQINAIIKELNDCGLEVSRSDPLWYRGGILDIMWMPAGADSEE</sequence>
<dbReference type="RefSeq" id="XP_027617351.1">
    <property type="nucleotide sequence ID" value="XM_027761550.1"/>
</dbReference>
<proteinExistence type="predicted"/>
<feature type="region of interest" description="Disordered" evidence="1">
    <location>
        <begin position="1"/>
        <end position="37"/>
    </location>
</feature>
<evidence type="ECO:0000313" key="3">
    <source>
        <dbReference type="Proteomes" id="UP000287166"/>
    </source>
</evidence>
<accession>A0A401GW32</accession>
<dbReference type="Proteomes" id="UP000287166">
    <property type="component" value="Unassembled WGS sequence"/>
</dbReference>
<dbReference type="GeneID" id="38783355"/>
<name>A0A401GW32_9APHY</name>
<reference evidence="2 3" key="1">
    <citation type="journal article" date="2018" name="Sci. Rep.">
        <title>Genome sequence of the cauliflower mushroom Sparassis crispa (Hanabiratake) and its association with beneficial usage.</title>
        <authorList>
            <person name="Kiyama R."/>
            <person name="Furutani Y."/>
            <person name="Kawaguchi K."/>
            <person name="Nakanishi T."/>
        </authorList>
    </citation>
    <scope>NUCLEOTIDE SEQUENCE [LARGE SCALE GENOMIC DNA]</scope>
</reference>
<dbReference type="AlphaFoldDB" id="A0A401GW32"/>
<comment type="caution">
    <text evidence="2">The sequence shown here is derived from an EMBL/GenBank/DDBJ whole genome shotgun (WGS) entry which is preliminary data.</text>
</comment>
<evidence type="ECO:0000313" key="2">
    <source>
        <dbReference type="EMBL" id="GBE86438.1"/>
    </source>
</evidence>
<organism evidence="2 3">
    <name type="scientific">Sparassis crispa</name>
    <dbReference type="NCBI Taxonomy" id="139825"/>
    <lineage>
        <taxon>Eukaryota</taxon>
        <taxon>Fungi</taxon>
        <taxon>Dikarya</taxon>
        <taxon>Basidiomycota</taxon>
        <taxon>Agaricomycotina</taxon>
        <taxon>Agaricomycetes</taxon>
        <taxon>Polyporales</taxon>
        <taxon>Sparassidaceae</taxon>
        <taxon>Sparassis</taxon>
    </lineage>
</organism>
<protein>
    <submittedName>
        <fullName evidence="2">Uncharacterized protein</fullName>
    </submittedName>
</protein>
<evidence type="ECO:0000256" key="1">
    <source>
        <dbReference type="SAM" id="MobiDB-lite"/>
    </source>
</evidence>
<dbReference type="InParanoid" id="A0A401GW32"/>
<keyword evidence="3" id="KW-1185">Reference proteome</keyword>